<evidence type="ECO:0000313" key="2">
    <source>
        <dbReference type="EMBL" id="KAK4642671.1"/>
    </source>
</evidence>
<feature type="transmembrane region" description="Helical" evidence="1">
    <location>
        <begin position="45"/>
        <end position="64"/>
    </location>
</feature>
<accession>A0ABR0FFC5</accession>
<evidence type="ECO:0000256" key="1">
    <source>
        <dbReference type="SAM" id="Phobius"/>
    </source>
</evidence>
<reference evidence="2 3" key="1">
    <citation type="journal article" date="2023" name="bioRxiv">
        <title>High-quality genome assemblies of four members of thePodospora anserinaspecies complex.</title>
        <authorList>
            <person name="Ament-Velasquez S.L."/>
            <person name="Vogan A.A."/>
            <person name="Wallerman O."/>
            <person name="Hartmann F."/>
            <person name="Gautier V."/>
            <person name="Silar P."/>
            <person name="Giraud T."/>
            <person name="Johannesson H."/>
        </authorList>
    </citation>
    <scope>NUCLEOTIDE SEQUENCE [LARGE SCALE GENOMIC DNA]</scope>
    <source>
        <strain evidence="2 3">CBS 112042</strain>
    </source>
</reference>
<protein>
    <submittedName>
        <fullName evidence="2">Uncharacterized protein</fullName>
    </submittedName>
</protein>
<sequence length="91" mass="10354">MTFGGDGPWAVSVMWIVTALTFVFVLLRIYTRAYVVESYGLDDHVYNFAFVLLLYYTIMTTIAAQHGFDQNMFDIVDVEDLVKAILFEAIG</sequence>
<evidence type="ECO:0000313" key="3">
    <source>
        <dbReference type="Proteomes" id="UP001322138"/>
    </source>
</evidence>
<comment type="caution">
    <text evidence="2">The sequence shown here is derived from an EMBL/GenBank/DDBJ whole genome shotgun (WGS) entry which is preliminary data.</text>
</comment>
<organism evidence="2 3">
    <name type="scientific">Podospora bellae-mahoneyi</name>
    <dbReference type="NCBI Taxonomy" id="2093777"/>
    <lineage>
        <taxon>Eukaryota</taxon>
        <taxon>Fungi</taxon>
        <taxon>Dikarya</taxon>
        <taxon>Ascomycota</taxon>
        <taxon>Pezizomycotina</taxon>
        <taxon>Sordariomycetes</taxon>
        <taxon>Sordariomycetidae</taxon>
        <taxon>Sordariales</taxon>
        <taxon>Podosporaceae</taxon>
        <taxon>Podospora</taxon>
    </lineage>
</organism>
<keyword evidence="1" id="KW-0812">Transmembrane</keyword>
<dbReference type="Proteomes" id="UP001322138">
    <property type="component" value="Unassembled WGS sequence"/>
</dbReference>
<keyword evidence="3" id="KW-1185">Reference proteome</keyword>
<proteinExistence type="predicted"/>
<keyword evidence="1" id="KW-1133">Transmembrane helix</keyword>
<feature type="transmembrane region" description="Helical" evidence="1">
    <location>
        <begin position="12"/>
        <end position="33"/>
    </location>
</feature>
<dbReference type="GeneID" id="87892250"/>
<gene>
    <name evidence="2" type="ORF">QC761_0086910</name>
</gene>
<keyword evidence="1" id="KW-0472">Membrane</keyword>
<dbReference type="EMBL" id="JAFFGZ010000007">
    <property type="protein sequence ID" value="KAK4642671.1"/>
    <property type="molecule type" value="Genomic_DNA"/>
</dbReference>
<dbReference type="RefSeq" id="XP_062731647.1">
    <property type="nucleotide sequence ID" value="XM_062872921.1"/>
</dbReference>
<name>A0ABR0FFC5_9PEZI</name>